<proteinExistence type="predicted"/>
<feature type="transmembrane region" description="Helical" evidence="1">
    <location>
        <begin position="51"/>
        <end position="70"/>
    </location>
</feature>
<reference evidence="2 3" key="1">
    <citation type="submission" date="2019-07" db="EMBL/GenBank/DDBJ databases">
        <title>Genomic Encyclopedia of Archaeal and Bacterial Type Strains, Phase II (KMG-II): from individual species to whole genera.</title>
        <authorList>
            <person name="Goeker M."/>
        </authorList>
    </citation>
    <scope>NUCLEOTIDE SEQUENCE [LARGE SCALE GENOMIC DNA]</scope>
    <source>
        <strain evidence="2 3">DSM 18850</strain>
    </source>
</reference>
<organism evidence="2 3">
    <name type="scientific">Sphingobacterium allocomposti</name>
    <dbReference type="NCBI Taxonomy" id="415956"/>
    <lineage>
        <taxon>Bacteria</taxon>
        <taxon>Pseudomonadati</taxon>
        <taxon>Bacteroidota</taxon>
        <taxon>Sphingobacteriia</taxon>
        <taxon>Sphingobacteriales</taxon>
        <taxon>Sphingobacteriaceae</taxon>
        <taxon>Sphingobacterium</taxon>
    </lineage>
</organism>
<accession>A0A5S5DLU4</accession>
<keyword evidence="1" id="KW-0812">Transmembrane</keyword>
<gene>
    <name evidence="2" type="ORF">BC792_105189</name>
</gene>
<name>A0A5S5DLU4_9SPHI</name>
<dbReference type="EMBL" id="VNHX01000005">
    <property type="protein sequence ID" value="TYP96695.1"/>
    <property type="molecule type" value="Genomic_DNA"/>
</dbReference>
<dbReference type="Proteomes" id="UP000325105">
    <property type="component" value="Unassembled WGS sequence"/>
</dbReference>
<evidence type="ECO:0000256" key="1">
    <source>
        <dbReference type="SAM" id="Phobius"/>
    </source>
</evidence>
<sequence>MPRGKAPKEIAAEQHVLRRFRLSPRPFVFFLFCNSVALNVSLHTVKRGIRYIFLVLGLVSLVLAAALQYTHDPAHEACSSSADDGEHQHPDDCSLCWFVAHQLGESVVLTPLLPEVGSIEQPVIRLGNLISNYKDSFLFQESNKDPPLLV</sequence>
<keyword evidence="3" id="KW-1185">Reference proteome</keyword>
<comment type="caution">
    <text evidence="2">The sequence shown here is derived from an EMBL/GenBank/DDBJ whole genome shotgun (WGS) entry which is preliminary data.</text>
</comment>
<keyword evidence="1" id="KW-0472">Membrane</keyword>
<protein>
    <recommendedName>
        <fullName evidence="4">DUF2946 family protein</fullName>
    </recommendedName>
</protein>
<evidence type="ECO:0008006" key="4">
    <source>
        <dbReference type="Google" id="ProtNLM"/>
    </source>
</evidence>
<dbReference type="AlphaFoldDB" id="A0A5S5DLU4"/>
<keyword evidence="1" id="KW-1133">Transmembrane helix</keyword>
<evidence type="ECO:0000313" key="2">
    <source>
        <dbReference type="EMBL" id="TYP96695.1"/>
    </source>
</evidence>
<evidence type="ECO:0000313" key="3">
    <source>
        <dbReference type="Proteomes" id="UP000325105"/>
    </source>
</evidence>